<evidence type="ECO:0000256" key="4">
    <source>
        <dbReference type="ARBA" id="ARBA00022475"/>
    </source>
</evidence>
<evidence type="ECO:0000313" key="10">
    <source>
        <dbReference type="Proteomes" id="UP000191931"/>
    </source>
</evidence>
<dbReference type="GO" id="GO:0005524">
    <property type="term" value="F:ATP binding"/>
    <property type="evidence" value="ECO:0007669"/>
    <property type="project" value="UniProtKB-KW"/>
</dbReference>
<organism evidence="9 10">
    <name type="scientific">Desulfamplus magnetovallimortis</name>
    <dbReference type="NCBI Taxonomy" id="1246637"/>
    <lineage>
        <taxon>Bacteria</taxon>
        <taxon>Pseudomonadati</taxon>
        <taxon>Thermodesulfobacteriota</taxon>
        <taxon>Desulfobacteria</taxon>
        <taxon>Desulfobacterales</taxon>
        <taxon>Desulfobacteraceae</taxon>
        <taxon>Desulfamplus</taxon>
    </lineage>
</organism>
<name>A0A1W1HHW3_9BACT</name>
<evidence type="ECO:0000256" key="5">
    <source>
        <dbReference type="ARBA" id="ARBA00022741"/>
    </source>
</evidence>
<evidence type="ECO:0000256" key="6">
    <source>
        <dbReference type="ARBA" id="ARBA00022840"/>
    </source>
</evidence>
<feature type="domain" description="ABC transporter" evidence="8">
    <location>
        <begin position="20"/>
        <end position="282"/>
    </location>
</feature>
<dbReference type="FunFam" id="3.40.50.300:FF:000016">
    <property type="entry name" value="Oligopeptide ABC transporter ATP-binding component"/>
    <property type="match status" value="1"/>
</dbReference>
<gene>
    <name evidence="9" type="primary">oppD</name>
    <name evidence="9" type="ORF">MTBBW1_510027</name>
</gene>
<dbReference type="PANTHER" id="PTHR43297">
    <property type="entry name" value="OLIGOPEPTIDE TRANSPORT ATP-BINDING PROTEIN APPD"/>
    <property type="match status" value="1"/>
</dbReference>
<accession>A0A1W1HHW3</accession>
<evidence type="ECO:0000256" key="7">
    <source>
        <dbReference type="ARBA" id="ARBA00023136"/>
    </source>
</evidence>
<dbReference type="InterPro" id="IPR003593">
    <property type="entry name" value="AAA+_ATPase"/>
</dbReference>
<evidence type="ECO:0000313" key="9">
    <source>
        <dbReference type="EMBL" id="SLM31972.1"/>
    </source>
</evidence>
<dbReference type="Proteomes" id="UP000191931">
    <property type="component" value="Unassembled WGS sequence"/>
</dbReference>
<dbReference type="Gene3D" id="3.40.50.300">
    <property type="entry name" value="P-loop containing nucleotide triphosphate hydrolases"/>
    <property type="match status" value="1"/>
</dbReference>
<keyword evidence="6 9" id="KW-0067">ATP-binding</keyword>
<dbReference type="STRING" id="1246637.MTBBW1_510027"/>
<reference evidence="9 10" key="1">
    <citation type="submission" date="2017-03" db="EMBL/GenBank/DDBJ databases">
        <authorList>
            <person name="Afonso C.L."/>
            <person name="Miller P.J."/>
            <person name="Scott M.A."/>
            <person name="Spackman E."/>
            <person name="Goraichik I."/>
            <person name="Dimitrov K.M."/>
            <person name="Suarez D.L."/>
            <person name="Swayne D.E."/>
        </authorList>
    </citation>
    <scope>NUCLEOTIDE SEQUENCE [LARGE SCALE GENOMIC DNA]</scope>
    <source>
        <strain evidence="9">PRJEB14757</strain>
    </source>
</reference>
<evidence type="ECO:0000256" key="3">
    <source>
        <dbReference type="ARBA" id="ARBA00022448"/>
    </source>
</evidence>
<dbReference type="Pfam" id="PF00005">
    <property type="entry name" value="ABC_tran"/>
    <property type="match status" value="1"/>
</dbReference>
<dbReference type="GO" id="GO:0016887">
    <property type="term" value="F:ATP hydrolysis activity"/>
    <property type="evidence" value="ECO:0007669"/>
    <property type="project" value="InterPro"/>
</dbReference>
<comment type="similarity">
    <text evidence="2">Belongs to the ABC transporter superfamily.</text>
</comment>
<protein>
    <submittedName>
        <fullName evidence="9">Oligopeptide transporter subunit ATP-binding component of ABC superfamily</fullName>
    </submittedName>
</protein>
<keyword evidence="3" id="KW-0813">Transport</keyword>
<proteinExistence type="inferred from homology"/>
<comment type="subcellular location">
    <subcellularLocation>
        <location evidence="1">Cell inner membrane</location>
        <topology evidence="1">Peripheral membrane protein</topology>
    </subcellularLocation>
</comment>
<dbReference type="InterPro" id="IPR050388">
    <property type="entry name" value="ABC_Ni/Peptide_Import"/>
</dbReference>
<keyword evidence="4" id="KW-1003">Cell membrane</keyword>
<dbReference type="GO" id="GO:0015833">
    <property type="term" value="P:peptide transport"/>
    <property type="evidence" value="ECO:0007669"/>
    <property type="project" value="InterPro"/>
</dbReference>
<keyword evidence="5" id="KW-0547">Nucleotide-binding</keyword>
<dbReference type="InterPro" id="IPR003439">
    <property type="entry name" value="ABC_transporter-like_ATP-bd"/>
</dbReference>
<dbReference type="GO" id="GO:0005886">
    <property type="term" value="C:plasma membrane"/>
    <property type="evidence" value="ECO:0007669"/>
    <property type="project" value="UniProtKB-SubCell"/>
</dbReference>
<dbReference type="SMART" id="SM00382">
    <property type="entry name" value="AAA"/>
    <property type="match status" value="1"/>
</dbReference>
<evidence type="ECO:0000256" key="1">
    <source>
        <dbReference type="ARBA" id="ARBA00004417"/>
    </source>
</evidence>
<dbReference type="SUPFAM" id="SSF52540">
    <property type="entry name" value="P-loop containing nucleoside triphosphate hydrolases"/>
    <property type="match status" value="1"/>
</dbReference>
<keyword evidence="10" id="KW-1185">Reference proteome</keyword>
<dbReference type="EMBL" id="FWEV01000294">
    <property type="protein sequence ID" value="SLM31972.1"/>
    <property type="molecule type" value="Genomic_DNA"/>
</dbReference>
<dbReference type="NCBIfam" id="TIGR01727">
    <property type="entry name" value="oligo_HPY"/>
    <property type="match status" value="1"/>
</dbReference>
<dbReference type="Pfam" id="PF08352">
    <property type="entry name" value="oligo_HPY"/>
    <property type="match status" value="1"/>
</dbReference>
<dbReference type="CDD" id="cd03257">
    <property type="entry name" value="ABC_NikE_OppD_transporters"/>
    <property type="match status" value="1"/>
</dbReference>
<sequence length="353" mass="38899">MIKLKKNNAQRETEFMAKILEVNDLITRFYTFDGVVHALSGVSFDLDEGETLGIVGESGSGKSVTMMSLLHLLPTPPARIEGGKALFYSNRNEQNNNTDPVDLLQLDKSGIRKIRGGKIGFIFQDALSALNPVMTIGRQISETLIEHLGMTVDEAKKRSIELLEYVGIPEAEKRFSAYPHQFSGGMRQRTMIAVAIACNPEIIIADEPTTALDVTVQAQIIELVQRLKKEMKMSVIWITHDLGVVAGMADRVLVMYAGSAVEIAPVDDLFYNPGHPYTIKLLGALPKIGEEGQHRLESIDGTPPDLLSPPAHCQFAWRCPHAAEKCWQAVPAAREISPGHHAACFFDFAARRP</sequence>
<dbReference type="AlphaFoldDB" id="A0A1W1HHW3"/>
<dbReference type="PROSITE" id="PS50893">
    <property type="entry name" value="ABC_TRANSPORTER_2"/>
    <property type="match status" value="1"/>
</dbReference>
<dbReference type="InterPro" id="IPR013563">
    <property type="entry name" value="Oligopep_ABC_C"/>
</dbReference>
<evidence type="ECO:0000256" key="2">
    <source>
        <dbReference type="ARBA" id="ARBA00005417"/>
    </source>
</evidence>
<keyword evidence="7" id="KW-0472">Membrane</keyword>
<evidence type="ECO:0000259" key="8">
    <source>
        <dbReference type="PROSITE" id="PS50893"/>
    </source>
</evidence>
<dbReference type="InterPro" id="IPR027417">
    <property type="entry name" value="P-loop_NTPase"/>
</dbReference>
<dbReference type="PANTHER" id="PTHR43297:SF2">
    <property type="entry name" value="DIPEPTIDE TRANSPORT ATP-BINDING PROTEIN DPPD"/>
    <property type="match status" value="1"/>
</dbReference>